<dbReference type="SMART" id="SM00822">
    <property type="entry name" value="PKS_KR"/>
    <property type="match status" value="1"/>
</dbReference>
<comment type="similarity">
    <text evidence="1 3">Belongs to the short-chain dehydrogenases/reductases (SDR) family.</text>
</comment>
<dbReference type="PANTHER" id="PTHR24320:SF148">
    <property type="entry name" value="NAD(P)-BINDING ROSSMANN-FOLD SUPERFAMILY PROTEIN"/>
    <property type="match status" value="1"/>
</dbReference>
<dbReference type="Pfam" id="PF00106">
    <property type="entry name" value="adh_short"/>
    <property type="match status" value="1"/>
</dbReference>
<accession>A0A4V3EB93</accession>
<evidence type="ECO:0000256" key="2">
    <source>
        <dbReference type="ARBA" id="ARBA00023002"/>
    </source>
</evidence>
<dbReference type="InterPro" id="IPR057326">
    <property type="entry name" value="KR_dom"/>
</dbReference>
<dbReference type="Proteomes" id="UP000295344">
    <property type="component" value="Unassembled WGS sequence"/>
</dbReference>
<keyword evidence="6" id="KW-1185">Reference proteome</keyword>
<comment type="caution">
    <text evidence="5">The sequence shown here is derived from an EMBL/GenBank/DDBJ whole genome shotgun (WGS) entry which is preliminary data.</text>
</comment>
<evidence type="ECO:0000256" key="1">
    <source>
        <dbReference type="ARBA" id="ARBA00006484"/>
    </source>
</evidence>
<evidence type="ECO:0000313" key="6">
    <source>
        <dbReference type="Proteomes" id="UP000295344"/>
    </source>
</evidence>
<protein>
    <submittedName>
        <fullName evidence="5">NADP-dependent 3-hydroxy acid dehydrogenase YdfG</fullName>
    </submittedName>
</protein>
<dbReference type="AlphaFoldDB" id="A0A4V3EB93"/>
<evidence type="ECO:0000256" key="3">
    <source>
        <dbReference type="RuleBase" id="RU000363"/>
    </source>
</evidence>
<dbReference type="SUPFAM" id="SSF51735">
    <property type="entry name" value="NAD(P)-binding Rossmann-fold domains"/>
    <property type="match status" value="1"/>
</dbReference>
<dbReference type="GO" id="GO:0016491">
    <property type="term" value="F:oxidoreductase activity"/>
    <property type="evidence" value="ECO:0007669"/>
    <property type="project" value="UniProtKB-KW"/>
</dbReference>
<gene>
    <name evidence="5" type="ORF">CLV52_1394</name>
</gene>
<keyword evidence="2" id="KW-0560">Oxidoreductase</keyword>
<feature type="domain" description="Ketoreductase" evidence="4">
    <location>
        <begin position="15"/>
        <end position="156"/>
    </location>
</feature>
<dbReference type="PANTHER" id="PTHR24320">
    <property type="entry name" value="RETINOL DEHYDROGENASE"/>
    <property type="match status" value="1"/>
</dbReference>
<dbReference type="RefSeq" id="WP_211342620.1">
    <property type="nucleotide sequence ID" value="NZ_BAAARP010000001.1"/>
</dbReference>
<dbReference type="InterPro" id="IPR002347">
    <property type="entry name" value="SDR_fam"/>
</dbReference>
<dbReference type="Gene3D" id="3.40.50.720">
    <property type="entry name" value="NAD(P)-binding Rossmann-like Domain"/>
    <property type="match status" value="1"/>
</dbReference>
<evidence type="ECO:0000259" key="4">
    <source>
        <dbReference type="SMART" id="SM00822"/>
    </source>
</evidence>
<reference evidence="5 6" key="1">
    <citation type="submission" date="2019-03" db="EMBL/GenBank/DDBJ databases">
        <title>Genomic Encyclopedia of Archaeal and Bacterial Type Strains, Phase II (KMG-II): from individual species to whole genera.</title>
        <authorList>
            <person name="Goeker M."/>
        </authorList>
    </citation>
    <scope>NUCLEOTIDE SEQUENCE [LARGE SCALE GENOMIC DNA]</scope>
    <source>
        <strain evidence="5 6">DSM 24782</strain>
    </source>
</reference>
<evidence type="ECO:0000313" key="5">
    <source>
        <dbReference type="EMBL" id="TDS80824.1"/>
    </source>
</evidence>
<dbReference type="EMBL" id="SOAM01000001">
    <property type="protein sequence ID" value="TDS80824.1"/>
    <property type="molecule type" value="Genomic_DNA"/>
</dbReference>
<organism evidence="5 6">
    <name type="scientific">Amnibacterium kyonggiense</name>
    <dbReference type="NCBI Taxonomy" id="595671"/>
    <lineage>
        <taxon>Bacteria</taxon>
        <taxon>Bacillati</taxon>
        <taxon>Actinomycetota</taxon>
        <taxon>Actinomycetes</taxon>
        <taxon>Micrococcales</taxon>
        <taxon>Microbacteriaceae</taxon>
        <taxon>Amnibacterium</taxon>
    </lineage>
</organism>
<dbReference type="PRINTS" id="PR00080">
    <property type="entry name" value="SDRFAMILY"/>
</dbReference>
<name>A0A4V3EB93_9MICO</name>
<dbReference type="InterPro" id="IPR036291">
    <property type="entry name" value="NAD(P)-bd_dom_sf"/>
</dbReference>
<proteinExistence type="inferred from homology"/>
<dbReference type="PRINTS" id="PR00081">
    <property type="entry name" value="GDHRDH"/>
</dbReference>
<sequence>MSDYSPTRLSDLADRTVVITGATSGIGEATAAALAAAGAHVVLAARNPDKVRTVADRIGGSTEVRRLDLGDLASIRAFADDWSGPIHALVNNAGVSESRLSRTIDGFEATIGTNHLGHFALTTLLLPSITGRVVTVASQAERASRLDLDDLNWERRPFAGSRAYNDSKRANLLFTTELHRRLRAAGSAVRALAVHPGLVVTPIYTTDADRGRSVWDVLLPRLGQDSAHGALPTLFALTEDVPGDTFIGPQHLLHMRGGAEVIGRSRAARDPETAGRLWTLSEELTDARATV</sequence>